<evidence type="ECO:0000256" key="4">
    <source>
        <dbReference type="ARBA" id="ARBA00023163"/>
    </source>
</evidence>
<keyword evidence="3" id="KW-0238">DNA-binding</keyword>
<dbReference type="InterPro" id="IPR047057">
    <property type="entry name" value="MerR_fam"/>
</dbReference>
<keyword evidence="4" id="KW-0804">Transcription</keyword>
<dbReference type="SUPFAM" id="SSF46955">
    <property type="entry name" value="Putative DNA-binding domain"/>
    <property type="match status" value="1"/>
</dbReference>
<dbReference type="SMART" id="SM00422">
    <property type="entry name" value="HTH_MERR"/>
    <property type="match status" value="1"/>
</dbReference>
<dbReference type="GO" id="GO:0003700">
    <property type="term" value="F:DNA-binding transcription factor activity"/>
    <property type="evidence" value="ECO:0007669"/>
    <property type="project" value="InterPro"/>
</dbReference>
<dbReference type="Proteomes" id="UP000461768">
    <property type="component" value="Unassembled WGS sequence"/>
</dbReference>
<dbReference type="AlphaFoldDB" id="A0A7V7QI17"/>
<dbReference type="GO" id="GO:0003677">
    <property type="term" value="F:DNA binding"/>
    <property type="evidence" value="ECO:0007669"/>
    <property type="project" value="UniProtKB-KW"/>
</dbReference>
<feature type="domain" description="HTH merR-type" evidence="5">
    <location>
        <begin position="9"/>
        <end position="80"/>
    </location>
</feature>
<evidence type="ECO:0000256" key="2">
    <source>
        <dbReference type="ARBA" id="ARBA00023015"/>
    </source>
</evidence>
<comment type="caution">
    <text evidence="6">The sequence shown here is derived from an EMBL/GenBank/DDBJ whole genome shotgun (WGS) entry which is preliminary data.</text>
</comment>
<organism evidence="6 7">
    <name type="scientific">Candidatus Galacturonatibacter soehngenii</name>
    <dbReference type="NCBI Taxonomy" id="2307010"/>
    <lineage>
        <taxon>Bacteria</taxon>
        <taxon>Bacillati</taxon>
        <taxon>Bacillota</taxon>
        <taxon>Clostridia</taxon>
        <taxon>Lachnospirales</taxon>
        <taxon>Lachnospiraceae</taxon>
        <taxon>Candidatus Galacturonatibacter</taxon>
    </lineage>
</organism>
<proteinExistence type="predicted"/>
<evidence type="ECO:0000256" key="1">
    <source>
        <dbReference type="ARBA" id="ARBA00022491"/>
    </source>
</evidence>
<keyword evidence="7" id="KW-1185">Reference proteome</keyword>
<dbReference type="PANTHER" id="PTHR30204:SF69">
    <property type="entry name" value="MERR-FAMILY TRANSCRIPTIONAL REGULATOR"/>
    <property type="match status" value="1"/>
</dbReference>
<keyword evidence="2" id="KW-0805">Transcription regulation</keyword>
<sequence length="278" mass="32840">MLMKRRCLKMKINQVAKISNLSQKTIRYYEERGLIRPDIKVIRNRNFRDYSKQTVCRLISISTLRKLLFSIDEIKILLEQPDKMQEILMAYENRIREETKQRTLILSTLSNIKANMNIKDIDSLSEAFIDISQNYRLPLCDIYPDFSHIDPKEPEYNNQRKRRIYTKHSLFAKKANAIELFILELLWKNKSMDFNAIAHRCIERGIFLDSEIAFKTFKRMQRRKLIQYKEGYYTPLVSSSHLEFRNYDSIIQTAYNGSPNKLIYTPPSTPTGFGSGAN</sequence>
<dbReference type="OrthoDB" id="9791488at2"/>
<dbReference type="InterPro" id="IPR009061">
    <property type="entry name" value="DNA-bd_dom_put_sf"/>
</dbReference>
<keyword evidence="1" id="KW-0678">Repressor</keyword>
<dbReference type="Gene3D" id="1.10.1660.10">
    <property type="match status" value="1"/>
</dbReference>
<dbReference type="Pfam" id="PF13411">
    <property type="entry name" value="MerR_1"/>
    <property type="match status" value="1"/>
</dbReference>
<name>A0A7V7QI17_9FIRM</name>
<dbReference type="PROSITE" id="PS50937">
    <property type="entry name" value="HTH_MERR_2"/>
    <property type="match status" value="1"/>
</dbReference>
<dbReference type="PANTHER" id="PTHR30204">
    <property type="entry name" value="REDOX-CYCLING DRUG-SENSING TRANSCRIPTIONAL ACTIVATOR SOXR"/>
    <property type="match status" value="1"/>
</dbReference>
<gene>
    <name evidence="6" type="ORF">F7O84_15540</name>
</gene>
<protein>
    <submittedName>
        <fullName evidence="6">MerR family transcriptional regulator</fullName>
    </submittedName>
</protein>
<evidence type="ECO:0000256" key="3">
    <source>
        <dbReference type="ARBA" id="ARBA00023125"/>
    </source>
</evidence>
<evidence type="ECO:0000259" key="5">
    <source>
        <dbReference type="PROSITE" id="PS50937"/>
    </source>
</evidence>
<evidence type="ECO:0000313" key="6">
    <source>
        <dbReference type="EMBL" id="KAB1435790.1"/>
    </source>
</evidence>
<reference evidence="6 7" key="2">
    <citation type="submission" date="2020-02" db="EMBL/GenBank/DDBJ databases">
        <title>Candidatus Galacturonibacter soehngenii shows hetero-acetogenic catabolism of galacturonic acid but lacks a canonical carbon monoxide dehydrogenase/acetyl-CoA synthase complex.</title>
        <authorList>
            <person name="Diender M."/>
            <person name="Stouten G.R."/>
            <person name="Petersen J.F."/>
            <person name="Nielsen P.H."/>
            <person name="Dueholm M.S."/>
            <person name="Pronk J.T."/>
            <person name="Van Loosdrecht M.C.M."/>
        </authorList>
    </citation>
    <scope>NUCLEOTIDE SEQUENCE [LARGE SCALE GENOMIC DNA]</scope>
    <source>
        <strain evidence="6">GalUA</strain>
    </source>
</reference>
<dbReference type="EMBL" id="WAGX01000007">
    <property type="protein sequence ID" value="KAB1435790.1"/>
    <property type="molecule type" value="Genomic_DNA"/>
</dbReference>
<evidence type="ECO:0000313" key="7">
    <source>
        <dbReference type="Proteomes" id="UP000461768"/>
    </source>
</evidence>
<reference evidence="6 7" key="1">
    <citation type="submission" date="2019-09" db="EMBL/GenBank/DDBJ databases">
        <authorList>
            <person name="Valk L.C."/>
        </authorList>
    </citation>
    <scope>NUCLEOTIDE SEQUENCE [LARGE SCALE GENOMIC DNA]</scope>
    <source>
        <strain evidence="6">GalUA</strain>
    </source>
</reference>
<accession>A0A7V7QI17</accession>
<dbReference type="InterPro" id="IPR000551">
    <property type="entry name" value="MerR-type_HTH_dom"/>
</dbReference>